<name>A0A1Y0AZS9_9LAMI</name>
<sequence>MSSINSSSIIEVGPFLPSFDRSLLHCFSAYNQ</sequence>
<dbReference type="EMBL" id="KY774314">
    <property type="protein sequence ID" value="ART30644.1"/>
    <property type="molecule type" value="Genomic_DNA"/>
</dbReference>
<protein>
    <submittedName>
        <fullName evidence="1">Uncharacterized protein</fullName>
    </submittedName>
</protein>
<accession>A0A1Y0AZS9</accession>
<geneLocation type="mitochondrion" evidence="1"/>
<proteinExistence type="predicted"/>
<keyword evidence="1" id="KW-0496">Mitochondrion</keyword>
<evidence type="ECO:0000313" key="1">
    <source>
        <dbReference type="EMBL" id="ART30644.1"/>
    </source>
</evidence>
<gene>
    <name evidence="1" type="ORF">AEK19_MT0372</name>
</gene>
<dbReference type="AlphaFoldDB" id="A0A1Y0AZS9"/>
<organism evidence="1">
    <name type="scientific">Utricularia reniformis</name>
    <dbReference type="NCBI Taxonomy" id="192314"/>
    <lineage>
        <taxon>Eukaryota</taxon>
        <taxon>Viridiplantae</taxon>
        <taxon>Streptophyta</taxon>
        <taxon>Embryophyta</taxon>
        <taxon>Tracheophyta</taxon>
        <taxon>Spermatophyta</taxon>
        <taxon>Magnoliopsida</taxon>
        <taxon>eudicotyledons</taxon>
        <taxon>Gunneridae</taxon>
        <taxon>Pentapetalae</taxon>
        <taxon>asterids</taxon>
        <taxon>lamiids</taxon>
        <taxon>Lamiales</taxon>
        <taxon>Lentibulariaceae</taxon>
        <taxon>Utricularia</taxon>
    </lineage>
</organism>
<reference evidence="1" key="1">
    <citation type="submission" date="2017-03" db="EMBL/GenBank/DDBJ databases">
        <title>The mitochondrial genome of the carnivorous plant Utricularia reniformis (Lentibulariaceae): structure, comparative analysis and evolutionary landmarks.</title>
        <authorList>
            <person name="Silva S.R."/>
            <person name="Alvarenga D.O."/>
            <person name="Michael T.P."/>
            <person name="Miranda V.F.O."/>
            <person name="Varani A.M."/>
        </authorList>
    </citation>
    <scope>NUCLEOTIDE SEQUENCE</scope>
</reference>